<sequence>MSVNSSHVKDRVPGESITYESRLALLGHHHTTATCECCSSHPEYGGYVIGELTYQADNKSNARERGREGERGLNKRVEGDGEGERERQKQQHEAGGEAEDKPRKRRAAEAASAVRFAASSSQIPAGLSLLGREALGKLAHVNQPGKMTDRERQSRATVAMYALLRPEEQDEHSASRVPAQDALPADGVLLSTCVQTGLRGQLRDGYGVRPALPPPASPVGGCAGHPCIHIYSNGNPTYGRRVKAHAGTNPVQKGLFFRYIDQQRLNGFLYIYHGASRKCFQFIPPVYTPPTHLELGLIPKFFGRIMAITPKPTVGFVGLGAMGFGMATHLVNQGYTVKGFDTWAPALERFKVTGGTVAASLEDSAKGCMYYVCMVASAPQVQAVLFDDARPIVNALPHEAILILCSTVPASYAQSVRDQLVSRGRGDISFIDAPVSGGAIRAANGTLSIMAGGSDPALKRGESLLAEMSDTAKLYLVPGGVGAGSNMKMVHQVLAGIHILAASEAMGFAARLGLNAQDVCKAIIASAAWSWMHENRSPRMLKEDYFPGVSALTIILKDVTIITKSARIKHFPVPLSSAAEQIYVAGLSRGFGPDDDAGMVRMYYSEPITKVASSATRTPESKSRATNLVISLLRNIHLCAATEAVAFARFLGLDMTQFYELVNPAAGGSFIFKSRAMEMIDGIGQTGVSTGRTLNEAIDELSAVVQEARNIDCPMYLGAAALGMMHQAEYRGWGKGPDSSVVRLWEMHHGDSSSST</sequence>
<dbReference type="GO" id="GO:0050661">
    <property type="term" value="F:NADP binding"/>
    <property type="evidence" value="ECO:0007669"/>
    <property type="project" value="InterPro"/>
</dbReference>
<evidence type="ECO:0000256" key="1">
    <source>
        <dbReference type="SAM" id="MobiDB-lite"/>
    </source>
</evidence>
<dbReference type="Pfam" id="PF14833">
    <property type="entry name" value="NAD_binding_11"/>
    <property type="match status" value="2"/>
</dbReference>
<dbReference type="PANTHER" id="PTHR43060:SF17">
    <property type="entry name" value="L-THREONATE DEHYDROGENASE"/>
    <property type="match status" value="1"/>
</dbReference>
<name>A0A178EY88_TRIRU</name>
<dbReference type="VEuPathDB" id="FungiDB:TERG_06687"/>
<gene>
    <name evidence="4" type="ORF">A7C99_3572</name>
</gene>
<dbReference type="InterPro" id="IPR006115">
    <property type="entry name" value="6PGDH_NADP-bd"/>
</dbReference>
<dbReference type="Pfam" id="PF03446">
    <property type="entry name" value="NAD_binding_2"/>
    <property type="match status" value="1"/>
</dbReference>
<dbReference type="EMBL" id="LHPM01000014">
    <property type="protein sequence ID" value="OAL65091.1"/>
    <property type="molecule type" value="Genomic_DNA"/>
</dbReference>
<dbReference type="InterPro" id="IPR002204">
    <property type="entry name" value="3-OH-isobutyrate_DH-rel_CS"/>
</dbReference>
<proteinExistence type="predicted"/>
<feature type="domain" description="3-hydroxyisobutyrate dehydrogenase-like NAD-binding" evidence="3">
    <location>
        <begin position="626"/>
        <end position="744"/>
    </location>
</feature>
<feature type="domain" description="6-phosphogluconate dehydrogenase NADP-binding" evidence="2">
    <location>
        <begin position="313"/>
        <end position="471"/>
    </location>
</feature>
<protein>
    <submittedName>
        <fullName evidence="4">3-hydroxyisobutyrate dehydrogenase</fullName>
    </submittedName>
</protein>
<evidence type="ECO:0000313" key="5">
    <source>
        <dbReference type="Proteomes" id="UP000243015"/>
    </source>
</evidence>
<dbReference type="Proteomes" id="UP000243015">
    <property type="component" value="Unassembled WGS sequence"/>
</dbReference>
<dbReference type="AlphaFoldDB" id="A0A178EY88"/>
<dbReference type="InterPro" id="IPR036291">
    <property type="entry name" value="NAD(P)-bd_dom_sf"/>
</dbReference>
<dbReference type="InterPro" id="IPR008927">
    <property type="entry name" value="6-PGluconate_DH-like_C_sf"/>
</dbReference>
<evidence type="ECO:0000259" key="2">
    <source>
        <dbReference type="Pfam" id="PF03446"/>
    </source>
</evidence>
<dbReference type="Gene3D" id="3.40.50.720">
    <property type="entry name" value="NAD(P)-binding Rossmann-like Domain"/>
    <property type="match status" value="1"/>
</dbReference>
<feature type="domain" description="3-hydroxyisobutyrate dehydrogenase-like NAD-binding" evidence="3">
    <location>
        <begin position="482"/>
        <end position="603"/>
    </location>
</feature>
<organism evidence="4 5">
    <name type="scientific">Trichophyton rubrum</name>
    <name type="common">Athlete's foot fungus</name>
    <name type="synonym">Epidermophyton rubrum</name>
    <dbReference type="NCBI Taxonomy" id="5551"/>
    <lineage>
        <taxon>Eukaryota</taxon>
        <taxon>Fungi</taxon>
        <taxon>Dikarya</taxon>
        <taxon>Ascomycota</taxon>
        <taxon>Pezizomycotina</taxon>
        <taxon>Eurotiomycetes</taxon>
        <taxon>Eurotiomycetidae</taxon>
        <taxon>Onygenales</taxon>
        <taxon>Arthrodermataceae</taxon>
        <taxon>Trichophyton</taxon>
    </lineage>
</organism>
<evidence type="ECO:0000259" key="3">
    <source>
        <dbReference type="Pfam" id="PF14833"/>
    </source>
</evidence>
<feature type="region of interest" description="Disordered" evidence="1">
    <location>
        <begin position="59"/>
        <end position="105"/>
    </location>
</feature>
<reference evidence="4 5" key="1">
    <citation type="submission" date="2016-05" db="EMBL/GenBank/DDBJ databases">
        <title>Genome sequencing of Trichophyton rubrum CMCC(F)T1i isolated from hair.</title>
        <authorList>
            <person name="Zhan P."/>
            <person name="Tao Y."/>
            <person name="Liu W."/>
        </authorList>
    </citation>
    <scope>NUCLEOTIDE SEQUENCE [LARGE SCALE GENOMIC DNA]</scope>
    <source>
        <strain evidence="5">CMCC(F)T1i</strain>
    </source>
</reference>
<dbReference type="InterPro" id="IPR029154">
    <property type="entry name" value="HIBADH-like_NADP-bd"/>
</dbReference>
<evidence type="ECO:0000313" key="4">
    <source>
        <dbReference type="EMBL" id="OAL65091.1"/>
    </source>
</evidence>
<dbReference type="GO" id="GO:0051287">
    <property type="term" value="F:NAD binding"/>
    <property type="evidence" value="ECO:0007669"/>
    <property type="project" value="InterPro"/>
</dbReference>
<dbReference type="PROSITE" id="PS00895">
    <property type="entry name" value="3_HYDROXYISOBUT_DH"/>
    <property type="match status" value="1"/>
</dbReference>
<dbReference type="PANTHER" id="PTHR43060">
    <property type="entry name" value="3-HYDROXYISOBUTYRATE DEHYDROGENASE-LIKE 1, MITOCHONDRIAL-RELATED"/>
    <property type="match status" value="1"/>
</dbReference>
<dbReference type="Gene3D" id="1.10.1040.10">
    <property type="entry name" value="N-(1-d-carboxylethyl)-l-norvaline Dehydrogenase, domain 2"/>
    <property type="match status" value="2"/>
</dbReference>
<feature type="compositionally biased region" description="Basic and acidic residues" evidence="1">
    <location>
        <begin position="60"/>
        <end position="102"/>
    </location>
</feature>
<comment type="caution">
    <text evidence="4">The sequence shown here is derived from an EMBL/GenBank/DDBJ whole genome shotgun (WGS) entry which is preliminary data.</text>
</comment>
<dbReference type="SUPFAM" id="SSF51735">
    <property type="entry name" value="NAD(P)-binding Rossmann-fold domains"/>
    <property type="match status" value="1"/>
</dbReference>
<dbReference type="SUPFAM" id="SSF48179">
    <property type="entry name" value="6-phosphogluconate dehydrogenase C-terminal domain-like"/>
    <property type="match status" value="2"/>
</dbReference>
<accession>A0A178EY88</accession>
<dbReference type="GO" id="GO:0016491">
    <property type="term" value="F:oxidoreductase activity"/>
    <property type="evidence" value="ECO:0007669"/>
    <property type="project" value="InterPro"/>
</dbReference>
<dbReference type="InterPro" id="IPR013328">
    <property type="entry name" value="6PGD_dom2"/>
</dbReference>